<evidence type="ECO:0008006" key="5">
    <source>
        <dbReference type="Google" id="ProtNLM"/>
    </source>
</evidence>
<dbReference type="PANTHER" id="PTHR48413">
    <property type="match status" value="1"/>
</dbReference>
<name>A0ABC8L2H0_ERUVS</name>
<keyword evidence="2" id="KW-0812">Transmembrane</keyword>
<dbReference type="AlphaFoldDB" id="A0ABC8L2H0"/>
<dbReference type="PANTHER" id="PTHR48413:SF1">
    <property type="entry name" value="PROTEIN HEAT-STRESS-ASSOCIATED 32"/>
    <property type="match status" value="1"/>
</dbReference>
<accession>A0ABC8L2H0</accession>
<dbReference type="EMBL" id="CAKOAT010411821">
    <property type="protein sequence ID" value="CAH8368321.1"/>
    <property type="molecule type" value="Genomic_DNA"/>
</dbReference>
<evidence type="ECO:0000256" key="2">
    <source>
        <dbReference type="SAM" id="Phobius"/>
    </source>
</evidence>
<gene>
    <name evidence="3" type="ORF">ERUC_LOCUS30946</name>
</gene>
<dbReference type="InterPro" id="IPR003830">
    <property type="entry name" value="ComA_synth"/>
</dbReference>
<comment type="similarity">
    <text evidence="1">Belongs to the phosphosulfolactate synthase family.</text>
</comment>
<dbReference type="Proteomes" id="UP001642260">
    <property type="component" value="Unassembled WGS sequence"/>
</dbReference>
<keyword evidence="2" id="KW-1133">Transmembrane helix</keyword>
<dbReference type="InterPro" id="IPR036112">
    <property type="entry name" value="ComA_synth_sf"/>
</dbReference>
<reference evidence="3 4" key="1">
    <citation type="submission" date="2022-03" db="EMBL/GenBank/DDBJ databases">
        <authorList>
            <person name="Macdonald S."/>
            <person name="Ahmed S."/>
            <person name="Newling K."/>
        </authorList>
    </citation>
    <scope>NUCLEOTIDE SEQUENCE [LARGE SCALE GENOMIC DNA]</scope>
</reference>
<feature type="transmembrane region" description="Helical" evidence="2">
    <location>
        <begin position="258"/>
        <end position="279"/>
    </location>
</feature>
<organism evidence="3 4">
    <name type="scientific">Eruca vesicaria subsp. sativa</name>
    <name type="common">Garden rocket</name>
    <name type="synonym">Eruca sativa</name>
    <dbReference type="NCBI Taxonomy" id="29727"/>
    <lineage>
        <taxon>Eukaryota</taxon>
        <taxon>Viridiplantae</taxon>
        <taxon>Streptophyta</taxon>
        <taxon>Embryophyta</taxon>
        <taxon>Tracheophyta</taxon>
        <taxon>Spermatophyta</taxon>
        <taxon>Magnoliopsida</taxon>
        <taxon>eudicotyledons</taxon>
        <taxon>Gunneridae</taxon>
        <taxon>Pentapetalae</taxon>
        <taxon>rosids</taxon>
        <taxon>malvids</taxon>
        <taxon>Brassicales</taxon>
        <taxon>Brassicaceae</taxon>
        <taxon>Brassiceae</taxon>
        <taxon>Eruca</taxon>
    </lineage>
</organism>
<keyword evidence="4" id="KW-1185">Reference proteome</keyword>
<comment type="caution">
    <text evidence="3">The sequence shown here is derived from an EMBL/GenBank/DDBJ whole genome shotgun (WGS) entry which is preliminary data.</text>
</comment>
<evidence type="ECO:0000313" key="4">
    <source>
        <dbReference type="Proteomes" id="UP001642260"/>
    </source>
</evidence>
<dbReference type="Pfam" id="PF02679">
    <property type="entry name" value="ComA"/>
    <property type="match status" value="1"/>
</dbReference>
<evidence type="ECO:0000313" key="3">
    <source>
        <dbReference type="EMBL" id="CAH8368321.1"/>
    </source>
</evidence>
<protein>
    <recommendedName>
        <fullName evidence="5">Protein HEAT-STRESS-ASSOCIATED 32</fullName>
    </recommendedName>
</protein>
<evidence type="ECO:0000256" key="1">
    <source>
        <dbReference type="ARBA" id="ARBA00010424"/>
    </source>
</evidence>
<dbReference type="InterPro" id="IPR013785">
    <property type="entry name" value="Aldolase_TIM"/>
</dbReference>
<proteinExistence type="inferred from homology"/>
<dbReference type="SUPFAM" id="SSF102110">
    <property type="entry name" value="(2r)-phospho-3-sulfolactate synthase ComA"/>
    <property type="match status" value="1"/>
</dbReference>
<keyword evidence="2" id="KW-0472">Membrane</keyword>
<dbReference type="Gene3D" id="3.20.20.70">
    <property type="entry name" value="Aldolase class I"/>
    <property type="match status" value="1"/>
</dbReference>
<sequence>MSAHYRWKSFEENEDRPEKPRRYGVTEMRGPRYSVLSQNVLQEIFESMGQFVDGLKFSGGSNSLIPKSFLKQAIEMAHEHDVYVSTGDWAEHVLRSGGPSAFKEYVEECKQLGFDTIELNANLLEIPEDTLLRYVRMIKNGGLKAKPIFAVKFNKSDIPGRSRAFGSYVVPEPRSSEFVEDIDLLIRKAERCLEAGADTIMIDADDVCKYADSLRADIIAKVIGRLGIEKTMFEASDAKLAEWFIKRYGPNVFTLSPLYHFSISVYMLKTLLFCFLIFFQVNLYVDHSQIMDLECLRGRHLGKDHKSVLSSSYFLF</sequence>